<dbReference type="Proteomes" id="UP000054270">
    <property type="component" value="Unassembled WGS sequence"/>
</dbReference>
<keyword evidence="2" id="KW-1185">Reference proteome</keyword>
<organism evidence="1 2">
    <name type="scientific">Hypholoma sublateritium (strain FD-334 SS-4)</name>
    <dbReference type="NCBI Taxonomy" id="945553"/>
    <lineage>
        <taxon>Eukaryota</taxon>
        <taxon>Fungi</taxon>
        <taxon>Dikarya</taxon>
        <taxon>Basidiomycota</taxon>
        <taxon>Agaricomycotina</taxon>
        <taxon>Agaricomycetes</taxon>
        <taxon>Agaricomycetidae</taxon>
        <taxon>Agaricales</taxon>
        <taxon>Agaricineae</taxon>
        <taxon>Strophariaceae</taxon>
        <taxon>Hypholoma</taxon>
    </lineage>
</organism>
<reference evidence="2" key="1">
    <citation type="submission" date="2014-04" db="EMBL/GenBank/DDBJ databases">
        <title>Evolutionary Origins and Diversification of the Mycorrhizal Mutualists.</title>
        <authorList>
            <consortium name="DOE Joint Genome Institute"/>
            <consortium name="Mycorrhizal Genomics Consortium"/>
            <person name="Kohler A."/>
            <person name="Kuo A."/>
            <person name="Nagy L.G."/>
            <person name="Floudas D."/>
            <person name="Copeland A."/>
            <person name="Barry K.W."/>
            <person name="Cichocki N."/>
            <person name="Veneault-Fourrey C."/>
            <person name="LaButti K."/>
            <person name="Lindquist E.A."/>
            <person name="Lipzen A."/>
            <person name="Lundell T."/>
            <person name="Morin E."/>
            <person name="Murat C."/>
            <person name="Riley R."/>
            <person name="Ohm R."/>
            <person name="Sun H."/>
            <person name="Tunlid A."/>
            <person name="Henrissat B."/>
            <person name="Grigoriev I.V."/>
            <person name="Hibbett D.S."/>
            <person name="Martin F."/>
        </authorList>
    </citation>
    <scope>NUCLEOTIDE SEQUENCE [LARGE SCALE GENOMIC DNA]</scope>
    <source>
        <strain evidence="2">FD-334 SS-4</strain>
    </source>
</reference>
<evidence type="ECO:0000313" key="2">
    <source>
        <dbReference type="Proteomes" id="UP000054270"/>
    </source>
</evidence>
<dbReference type="EMBL" id="KN817540">
    <property type="protein sequence ID" value="KJA23970.1"/>
    <property type="molecule type" value="Genomic_DNA"/>
</dbReference>
<name>A0A0D2PWX1_HYPSF</name>
<sequence length="76" mass="8581">MARCFTFKLQASRVIQAHPGSRSDDIFPILCATIVIFDWDTFINGVWVSDTLAKSNFTHTVKVPRKISSYSCDLRG</sequence>
<accession>A0A0D2PWX1</accession>
<proteinExistence type="predicted"/>
<protein>
    <submittedName>
        <fullName evidence="1">Uncharacterized protein</fullName>
    </submittedName>
</protein>
<evidence type="ECO:0000313" key="1">
    <source>
        <dbReference type="EMBL" id="KJA23970.1"/>
    </source>
</evidence>
<dbReference type="OrthoDB" id="4849160at2759"/>
<gene>
    <name evidence="1" type="ORF">HYPSUDRAFT_39501</name>
</gene>
<dbReference type="AlphaFoldDB" id="A0A0D2PWX1"/>